<dbReference type="EMBL" id="OV651815">
    <property type="protein sequence ID" value="CAH1107936.1"/>
    <property type="molecule type" value="Genomic_DNA"/>
</dbReference>
<evidence type="ECO:0000313" key="2">
    <source>
        <dbReference type="Proteomes" id="UP001153636"/>
    </source>
</evidence>
<dbReference type="Proteomes" id="UP001153636">
    <property type="component" value="Chromosome 3"/>
</dbReference>
<reference evidence="1" key="1">
    <citation type="submission" date="2022-01" db="EMBL/GenBank/DDBJ databases">
        <authorList>
            <person name="King R."/>
        </authorList>
    </citation>
    <scope>NUCLEOTIDE SEQUENCE</scope>
</reference>
<evidence type="ECO:0000313" key="1">
    <source>
        <dbReference type="EMBL" id="CAH1107936.1"/>
    </source>
</evidence>
<name>A0A9P0D142_9CUCU</name>
<sequence>MYMFALMKYPKIKSITHKYLITGHTQNEGDAVHSTIEKAIKKNLRSGPIYVPSQYALIIRSAKKRGKPFNVNEMSFKDFFLMKNLAEDIGFNTKNLKTSEIKIFKVIQGESTKVFYKNFQTISIKKAYKCRPKIKENKKRDLLSLVESNHIPNFYGTFYINL</sequence>
<accession>A0A9P0D142</accession>
<organism evidence="1 2">
    <name type="scientific">Psylliodes chrysocephalus</name>
    <dbReference type="NCBI Taxonomy" id="3402493"/>
    <lineage>
        <taxon>Eukaryota</taxon>
        <taxon>Metazoa</taxon>
        <taxon>Ecdysozoa</taxon>
        <taxon>Arthropoda</taxon>
        <taxon>Hexapoda</taxon>
        <taxon>Insecta</taxon>
        <taxon>Pterygota</taxon>
        <taxon>Neoptera</taxon>
        <taxon>Endopterygota</taxon>
        <taxon>Coleoptera</taxon>
        <taxon>Polyphaga</taxon>
        <taxon>Cucujiformia</taxon>
        <taxon>Chrysomeloidea</taxon>
        <taxon>Chrysomelidae</taxon>
        <taxon>Galerucinae</taxon>
        <taxon>Alticini</taxon>
        <taxon>Psylliodes</taxon>
    </lineage>
</organism>
<protein>
    <submittedName>
        <fullName evidence="1">Uncharacterized protein</fullName>
    </submittedName>
</protein>
<gene>
    <name evidence="1" type="ORF">PSYICH_LOCUS8590</name>
</gene>
<proteinExistence type="predicted"/>
<keyword evidence="2" id="KW-1185">Reference proteome</keyword>
<dbReference type="AlphaFoldDB" id="A0A9P0D142"/>
<dbReference type="OrthoDB" id="6738595at2759"/>